<name>A0A246JSW5_9SPHN</name>
<gene>
    <name evidence="3" type="ORF">CDQ92_14915</name>
</gene>
<comment type="caution">
    <text evidence="3">The sequence shown here is derived from an EMBL/GenBank/DDBJ whole genome shotgun (WGS) entry which is preliminary data.</text>
</comment>
<dbReference type="Proteomes" id="UP000197361">
    <property type="component" value="Unassembled WGS sequence"/>
</dbReference>
<accession>A0A246JSW5</accession>
<keyword evidence="1" id="KW-0812">Transmembrane</keyword>
<dbReference type="RefSeq" id="WP_188682370.1">
    <property type="nucleotide sequence ID" value="NZ_BMMC01000009.1"/>
</dbReference>
<evidence type="ECO:0008006" key="5">
    <source>
        <dbReference type="Google" id="ProtNLM"/>
    </source>
</evidence>
<feature type="signal peptide" evidence="2">
    <location>
        <begin position="1"/>
        <end position="23"/>
    </location>
</feature>
<keyword evidence="1" id="KW-0472">Membrane</keyword>
<dbReference type="EMBL" id="NISK01000003">
    <property type="protein sequence ID" value="OWQ96023.1"/>
    <property type="molecule type" value="Genomic_DNA"/>
</dbReference>
<sequence>MAKKLVIALAGASAVVAPVAASAAVGARAASSVAGENNLEGNSSWIIGLVGLLAGVAAMVLILDDDEDSPVSP</sequence>
<evidence type="ECO:0000256" key="2">
    <source>
        <dbReference type="SAM" id="SignalP"/>
    </source>
</evidence>
<dbReference type="AlphaFoldDB" id="A0A246JSW5"/>
<organism evidence="3 4">
    <name type="scientific">Sphingopyxis bauzanensis</name>
    <dbReference type="NCBI Taxonomy" id="651663"/>
    <lineage>
        <taxon>Bacteria</taxon>
        <taxon>Pseudomonadati</taxon>
        <taxon>Pseudomonadota</taxon>
        <taxon>Alphaproteobacteria</taxon>
        <taxon>Sphingomonadales</taxon>
        <taxon>Sphingomonadaceae</taxon>
        <taxon>Sphingopyxis</taxon>
    </lineage>
</organism>
<feature type="chain" id="PRO_5012354347" description="Secreted protein" evidence="2">
    <location>
        <begin position="24"/>
        <end position="73"/>
    </location>
</feature>
<evidence type="ECO:0000313" key="4">
    <source>
        <dbReference type="Proteomes" id="UP000197361"/>
    </source>
</evidence>
<evidence type="ECO:0000256" key="1">
    <source>
        <dbReference type="SAM" id="Phobius"/>
    </source>
</evidence>
<proteinExistence type="predicted"/>
<keyword evidence="4" id="KW-1185">Reference proteome</keyword>
<evidence type="ECO:0000313" key="3">
    <source>
        <dbReference type="EMBL" id="OWQ96023.1"/>
    </source>
</evidence>
<feature type="transmembrane region" description="Helical" evidence="1">
    <location>
        <begin position="45"/>
        <end position="63"/>
    </location>
</feature>
<reference evidence="3 4" key="1">
    <citation type="journal article" date="2010" name="Int. J. Syst. Evol. Microbiol.">
        <title>Sphingopyxis bauzanensis sp. nov., a psychrophilic bacterium isolated from soil.</title>
        <authorList>
            <person name="Zhang D.C."/>
            <person name="Liu H.C."/>
            <person name="Xin Y.H."/>
            <person name="Zhou Y.G."/>
            <person name="Schinner F."/>
            <person name="Margesin R."/>
        </authorList>
    </citation>
    <scope>NUCLEOTIDE SEQUENCE [LARGE SCALE GENOMIC DNA]</scope>
    <source>
        <strain evidence="3 4">DSM 22271</strain>
    </source>
</reference>
<keyword evidence="1" id="KW-1133">Transmembrane helix</keyword>
<keyword evidence="2" id="KW-0732">Signal</keyword>
<protein>
    <recommendedName>
        <fullName evidence="5">Secreted protein</fullName>
    </recommendedName>
</protein>